<dbReference type="InterPro" id="IPR000600">
    <property type="entry name" value="ROK"/>
</dbReference>
<sequence length="298" mass="31886">MKYAVAIDIGGTNTRVALVNENLEITDRQQFSTNPENPGETLGKIADVIRNYGDKVVGVGMSCPGPLDLINGQILTPPNLRGDWQHLHVAQELSDRIGLPVYLNNDGNLAALAEAVIGEGKDYRFVQFLTVSTGIGAGFVIDKNIYQGAHGWANEVENTIMKQGGPCHGSILPGGIEGISSGTAITTRARKAGLDVKHAGEVNDLAKVGNETAQEIMTDAKVHLANFIAAIYNLTDPDIVILGGSVAIKVEGFVQEVEELVKSKVYEAQREFIKVRKSTLSEDSGLLGAAYLAFSKEK</sequence>
<dbReference type="InterPro" id="IPR043129">
    <property type="entry name" value="ATPase_NBD"/>
</dbReference>
<evidence type="ECO:0000256" key="1">
    <source>
        <dbReference type="ARBA" id="ARBA00006479"/>
    </source>
</evidence>
<protein>
    <submittedName>
        <fullName evidence="2">ROK family protein</fullName>
    </submittedName>
</protein>
<dbReference type="EMBL" id="WMBC01000014">
    <property type="protein sequence ID" value="MTD62435.1"/>
    <property type="molecule type" value="Genomic_DNA"/>
</dbReference>
<dbReference type="SUPFAM" id="SSF53067">
    <property type="entry name" value="Actin-like ATPase domain"/>
    <property type="match status" value="1"/>
</dbReference>
<proteinExistence type="inferred from homology"/>
<dbReference type="Pfam" id="PF00480">
    <property type="entry name" value="ROK"/>
    <property type="match status" value="1"/>
</dbReference>
<organism evidence="2 3">
    <name type="scientific">Blautia luti DSM 14534 = JCM 17040</name>
    <dbReference type="NCBI Taxonomy" id="649762"/>
    <lineage>
        <taxon>Bacteria</taxon>
        <taxon>Bacillati</taxon>
        <taxon>Bacillota</taxon>
        <taxon>Clostridia</taxon>
        <taxon>Lachnospirales</taxon>
        <taxon>Lachnospiraceae</taxon>
        <taxon>Blautia</taxon>
    </lineage>
</organism>
<comment type="similarity">
    <text evidence="1">Belongs to the ROK (NagC/XylR) family.</text>
</comment>
<dbReference type="Gene3D" id="3.30.420.40">
    <property type="match status" value="2"/>
</dbReference>
<gene>
    <name evidence="2" type="ORF">GKZ57_14600</name>
</gene>
<evidence type="ECO:0000313" key="3">
    <source>
        <dbReference type="Proteomes" id="UP000437824"/>
    </source>
</evidence>
<dbReference type="AlphaFoldDB" id="A0A844GRU4"/>
<dbReference type="PANTHER" id="PTHR18964">
    <property type="entry name" value="ROK (REPRESSOR, ORF, KINASE) FAMILY"/>
    <property type="match status" value="1"/>
</dbReference>
<comment type="caution">
    <text evidence="2">The sequence shown here is derived from an EMBL/GenBank/DDBJ whole genome shotgun (WGS) entry which is preliminary data.</text>
</comment>
<dbReference type="Proteomes" id="UP000437824">
    <property type="component" value="Unassembled WGS sequence"/>
</dbReference>
<evidence type="ECO:0000313" key="2">
    <source>
        <dbReference type="EMBL" id="MTD62435.1"/>
    </source>
</evidence>
<accession>A0A844GRU4</accession>
<name>A0A844GRU4_9FIRM</name>
<dbReference type="CDD" id="cd23763">
    <property type="entry name" value="ASKHA_ATPase_ROK"/>
    <property type="match status" value="1"/>
</dbReference>
<dbReference type="RefSeq" id="WP_154780871.1">
    <property type="nucleotide sequence ID" value="NZ_WMBC01000014.1"/>
</dbReference>
<dbReference type="PANTHER" id="PTHR18964:SF149">
    <property type="entry name" value="BIFUNCTIONAL UDP-N-ACETYLGLUCOSAMINE 2-EPIMERASE_N-ACETYLMANNOSAMINE KINASE"/>
    <property type="match status" value="1"/>
</dbReference>
<reference evidence="2 3" key="1">
    <citation type="submission" date="2019-11" db="EMBL/GenBank/DDBJ databases">
        <title>Draft genome sequence of Blautia luti DSM 14534T, isolated from human stool.</title>
        <authorList>
            <person name="Ortiz R."/>
            <person name="Melis-Arcos F."/>
            <person name="Covarrubias P."/>
            <person name="Cardenas J.P."/>
            <person name="Perez-Donoso J."/>
            <person name="Almonacid D."/>
        </authorList>
    </citation>
    <scope>NUCLEOTIDE SEQUENCE [LARGE SCALE GENOMIC DNA]</scope>
    <source>
        <strain evidence="2 3">DSM 14534</strain>
    </source>
</reference>